<gene>
    <name evidence="1" type="ORF">GCM10010365_20650</name>
</gene>
<comment type="caution">
    <text evidence="1">The sequence shown here is derived from an EMBL/GenBank/DDBJ whole genome shotgun (WGS) entry which is preliminary data.</text>
</comment>
<evidence type="ECO:0000313" key="1">
    <source>
        <dbReference type="EMBL" id="GGZ01509.1"/>
    </source>
</evidence>
<organism evidence="1 2">
    <name type="scientific">Streptomyces poonensis</name>
    <dbReference type="NCBI Taxonomy" id="68255"/>
    <lineage>
        <taxon>Bacteria</taxon>
        <taxon>Bacillati</taxon>
        <taxon>Actinomycetota</taxon>
        <taxon>Actinomycetes</taxon>
        <taxon>Kitasatosporales</taxon>
        <taxon>Streptomycetaceae</taxon>
        <taxon>Streptomyces</taxon>
    </lineage>
</organism>
<reference evidence="1" key="1">
    <citation type="journal article" date="2014" name="Int. J. Syst. Evol. Microbiol.">
        <title>Complete genome sequence of Corynebacterium casei LMG S-19264T (=DSM 44701T), isolated from a smear-ripened cheese.</title>
        <authorList>
            <consortium name="US DOE Joint Genome Institute (JGI-PGF)"/>
            <person name="Walter F."/>
            <person name="Albersmeier A."/>
            <person name="Kalinowski J."/>
            <person name="Ruckert C."/>
        </authorList>
    </citation>
    <scope>NUCLEOTIDE SEQUENCE</scope>
    <source>
        <strain evidence="1">JCM 4815</strain>
    </source>
</reference>
<evidence type="ECO:0000313" key="2">
    <source>
        <dbReference type="Proteomes" id="UP000622166"/>
    </source>
</evidence>
<dbReference type="AlphaFoldDB" id="A0A918PE98"/>
<name>A0A918PE98_9ACTN</name>
<sequence>MTATECTDTASERLTMEVEDTAASVLAEHRFTVSRAWTPDTVVGCLRDTDFARPDLFTDRSVACEAKVRWLLDAHSHSGVLRENVTCTVLPVLLSTRHRGTAS</sequence>
<accession>A0A918PE98</accession>
<protein>
    <submittedName>
        <fullName evidence="1">Uncharacterized protein</fullName>
    </submittedName>
</protein>
<dbReference type="RefSeq" id="WP_189857441.1">
    <property type="nucleotide sequence ID" value="NZ_BMVW01000002.1"/>
</dbReference>
<dbReference type="EMBL" id="BMVW01000002">
    <property type="protein sequence ID" value="GGZ01509.1"/>
    <property type="molecule type" value="Genomic_DNA"/>
</dbReference>
<proteinExistence type="predicted"/>
<keyword evidence="2" id="KW-1185">Reference proteome</keyword>
<dbReference type="Proteomes" id="UP000622166">
    <property type="component" value="Unassembled WGS sequence"/>
</dbReference>
<reference evidence="1" key="2">
    <citation type="submission" date="2020-09" db="EMBL/GenBank/DDBJ databases">
        <authorList>
            <person name="Sun Q."/>
            <person name="Ohkuma M."/>
        </authorList>
    </citation>
    <scope>NUCLEOTIDE SEQUENCE</scope>
    <source>
        <strain evidence="1">JCM 4815</strain>
    </source>
</reference>